<feature type="transmembrane region" description="Helical" evidence="7">
    <location>
        <begin position="170"/>
        <end position="188"/>
    </location>
</feature>
<evidence type="ECO:0000256" key="1">
    <source>
        <dbReference type="ARBA" id="ARBA00004651"/>
    </source>
</evidence>
<dbReference type="Gene3D" id="1.20.1560.10">
    <property type="entry name" value="ABC transporter type 1, transmembrane domain"/>
    <property type="match status" value="1"/>
</dbReference>
<dbReference type="Pfam" id="PF00664">
    <property type="entry name" value="ABC_membrane"/>
    <property type="match status" value="1"/>
</dbReference>
<dbReference type="SUPFAM" id="SSF52540">
    <property type="entry name" value="P-loop containing nucleoside triphosphate hydrolases"/>
    <property type="match status" value="1"/>
</dbReference>
<dbReference type="PANTHER" id="PTHR24221">
    <property type="entry name" value="ATP-BINDING CASSETTE SUB-FAMILY B"/>
    <property type="match status" value="1"/>
</dbReference>
<accession>A0ABY1RGZ4</accession>
<name>A0ABY1RGZ4_9MICO</name>
<dbReference type="GO" id="GO:0005524">
    <property type="term" value="F:ATP binding"/>
    <property type="evidence" value="ECO:0007669"/>
    <property type="project" value="UniProtKB-KW"/>
</dbReference>
<comment type="caution">
    <text evidence="10">The sequence shown here is derived from an EMBL/GenBank/DDBJ whole genome shotgun (WGS) entry which is preliminary data.</text>
</comment>
<evidence type="ECO:0000256" key="3">
    <source>
        <dbReference type="ARBA" id="ARBA00022741"/>
    </source>
</evidence>
<organism evidence="10 11">
    <name type="scientific">Plantibacter elymi</name>
    <name type="common">nom. nud.</name>
    <dbReference type="NCBI Taxonomy" id="199708"/>
    <lineage>
        <taxon>Bacteria</taxon>
        <taxon>Bacillati</taxon>
        <taxon>Actinomycetota</taxon>
        <taxon>Actinomycetes</taxon>
        <taxon>Micrococcales</taxon>
        <taxon>Microbacteriaceae</taxon>
        <taxon>Plantibacter</taxon>
    </lineage>
</organism>
<dbReference type="PROSITE" id="PS50929">
    <property type="entry name" value="ABC_TM1F"/>
    <property type="match status" value="1"/>
</dbReference>
<dbReference type="SUPFAM" id="SSF90123">
    <property type="entry name" value="ABC transporter transmembrane region"/>
    <property type="match status" value="1"/>
</dbReference>
<dbReference type="RefSeq" id="WP_086474260.1">
    <property type="nucleotide sequence ID" value="NZ_FXWJ01000003.1"/>
</dbReference>
<dbReference type="InterPro" id="IPR036640">
    <property type="entry name" value="ABC1_TM_sf"/>
</dbReference>
<dbReference type="InterPro" id="IPR039421">
    <property type="entry name" value="Type_1_exporter"/>
</dbReference>
<feature type="transmembrane region" description="Helical" evidence="7">
    <location>
        <begin position="252"/>
        <end position="273"/>
    </location>
</feature>
<feature type="transmembrane region" description="Helical" evidence="7">
    <location>
        <begin position="67"/>
        <end position="95"/>
    </location>
</feature>
<dbReference type="Proteomes" id="UP000194464">
    <property type="component" value="Unassembled WGS sequence"/>
</dbReference>
<protein>
    <submittedName>
        <fullName evidence="10">ATP-binding cassette, subfamily B</fullName>
    </submittedName>
</protein>
<reference evidence="10 11" key="1">
    <citation type="submission" date="2017-04" db="EMBL/GenBank/DDBJ databases">
        <authorList>
            <person name="Varghese N."/>
            <person name="Submissions S."/>
        </authorList>
    </citation>
    <scope>NUCLEOTIDE SEQUENCE [LARGE SCALE GENOMIC DNA]</scope>
    <source>
        <strain evidence="10 11">VKM Ac-1784</strain>
    </source>
</reference>
<evidence type="ECO:0000256" key="7">
    <source>
        <dbReference type="SAM" id="Phobius"/>
    </source>
</evidence>
<keyword evidence="2 7" id="KW-0812">Transmembrane</keyword>
<keyword evidence="4 10" id="KW-0067">ATP-binding</keyword>
<dbReference type="SMART" id="SM00382">
    <property type="entry name" value="AAA"/>
    <property type="match status" value="1"/>
</dbReference>
<dbReference type="Gene3D" id="3.40.50.300">
    <property type="entry name" value="P-loop containing nucleotide triphosphate hydrolases"/>
    <property type="match status" value="1"/>
</dbReference>
<dbReference type="Pfam" id="PF00005">
    <property type="entry name" value="ABC_tran"/>
    <property type="match status" value="1"/>
</dbReference>
<dbReference type="InterPro" id="IPR003593">
    <property type="entry name" value="AAA+_ATPase"/>
</dbReference>
<dbReference type="PANTHER" id="PTHR24221:SF654">
    <property type="entry name" value="ATP-BINDING CASSETTE SUB-FAMILY B MEMBER 6"/>
    <property type="match status" value="1"/>
</dbReference>
<feature type="domain" description="ABC transmembrane type-1" evidence="9">
    <location>
        <begin position="26"/>
        <end position="315"/>
    </location>
</feature>
<dbReference type="InterPro" id="IPR011527">
    <property type="entry name" value="ABC1_TM_dom"/>
</dbReference>
<evidence type="ECO:0000256" key="2">
    <source>
        <dbReference type="ARBA" id="ARBA00022692"/>
    </source>
</evidence>
<sequence length="600" mass="64655">MIGQRMRVSPEGAQESFFAPVRHRLAGIVALSAIGAISGVIPFIAIVELARTLLPASSSGAVDAGRVWLIAVVACVALVVSFGAAFLSGLVSHFADAELQLSLRKRIVRHLQRLPLGWFDQRSSGTVRKLVENDVVALHQLVAHTVHDVVTAVTVAAISVAYLFVVQWQLAVAALVPLILTAILYPLMMRGGAQKYLQYDESTARLSGATVEFVHGIAVVKRFGQVGRSHRRYREETQKYVRFVGEWVRATAVLFTVIELLTSPVVVLLWILACGLSLVDGGVAKPIDILPGLLLSLGLTSPLMKLGTSAQFLRTATKAQQSLGEFFRLPPVPRPEQRLVPRGNDVDFDHVSFSYDGEHPVLHQVAATCAPGTVTALVGASGSGKSTLAKLVPRFYDAQRGRVTVGGADVRHVAAADLYESVGFVLQDVQLLRASLRDNIRLADPQASDEAVVAAARAAQIHDRIMQFDHGYDTVVGEEAHLSGGEVQRVTIARSLLANTAVLVLDEATAFADPDSEAAIQRALSALTANRTVLVIAHRLHTIIGADHILVLDDGRIVEQGTHADLIAAGGRYARMWTDYQANHTRSLPEPRQAPSEGRL</sequence>
<feature type="domain" description="ABC transporter" evidence="8">
    <location>
        <begin position="346"/>
        <end position="579"/>
    </location>
</feature>
<evidence type="ECO:0000256" key="4">
    <source>
        <dbReference type="ARBA" id="ARBA00022840"/>
    </source>
</evidence>
<evidence type="ECO:0000259" key="8">
    <source>
        <dbReference type="PROSITE" id="PS50893"/>
    </source>
</evidence>
<keyword evidence="5 7" id="KW-1133">Transmembrane helix</keyword>
<evidence type="ECO:0000256" key="5">
    <source>
        <dbReference type="ARBA" id="ARBA00022989"/>
    </source>
</evidence>
<evidence type="ECO:0000259" key="9">
    <source>
        <dbReference type="PROSITE" id="PS50929"/>
    </source>
</evidence>
<keyword evidence="3" id="KW-0547">Nucleotide-binding</keyword>
<evidence type="ECO:0000313" key="10">
    <source>
        <dbReference type="EMBL" id="SMQ71234.1"/>
    </source>
</evidence>
<gene>
    <name evidence="10" type="ORF">SAMN06295909_2501</name>
</gene>
<dbReference type="CDD" id="cd07346">
    <property type="entry name" value="ABC_6TM_exporters"/>
    <property type="match status" value="1"/>
</dbReference>
<keyword evidence="11" id="KW-1185">Reference proteome</keyword>
<evidence type="ECO:0000256" key="6">
    <source>
        <dbReference type="ARBA" id="ARBA00023136"/>
    </source>
</evidence>
<keyword evidence="6 7" id="KW-0472">Membrane</keyword>
<feature type="transmembrane region" description="Helical" evidence="7">
    <location>
        <begin position="25"/>
        <end position="47"/>
    </location>
</feature>
<dbReference type="InterPro" id="IPR003439">
    <property type="entry name" value="ABC_transporter-like_ATP-bd"/>
</dbReference>
<feature type="transmembrane region" description="Helical" evidence="7">
    <location>
        <begin position="146"/>
        <end position="164"/>
    </location>
</feature>
<evidence type="ECO:0000313" key="11">
    <source>
        <dbReference type="Proteomes" id="UP000194464"/>
    </source>
</evidence>
<dbReference type="EMBL" id="FXWJ01000003">
    <property type="protein sequence ID" value="SMQ71234.1"/>
    <property type="molecule type" value="Genomic_DNA"/>
</dbReference>
<dbReference type="InterPro" id="IPR027417">
    <property type="entry name" value="P-loop_NTPase"/>
</dbReference>
<dbReference type="PROSITE" id="PS50893">
    <property type="entry name" value="ABC_TRANSPORTER_2"/>
    <property type="match status" value="1"/>
</dbReference>
<comment type="subcellular location">
    <subcellularLocation>
        <location evidence="1">Cell membrane</location>
        <topology evidence="1">Multi-pass membrane protein</topology>
    </subcellularLocation>
</comment>
<proteinExistence type="predicted"/>